<dbReference type="Proteomes" id="UP000299102">
    <property type="component" value="Unassembled WGS sequence"/>
</dbReference>
<protein>
    <submittedName>
        <fullName evidence="2">Uncharacterized protein</fullName>
    </submittedName>
</protein>
<organism evidence="2 3">
    <name type="scientific">Eumeta variegata</name>
    <name type="common">Bagworm moth</name>
    <name type="synonym">Eumeta japonica</name>
    <dbReference type="NCBI Taxonomy" id="151549"/>
    <lineage>
        <taxon>Eukaryota</taxon>
        <taxon>Metazoa</taxon>
        <taxon>Ecdysozoa</taxon>
        <taxon>Arthropoda</taxon>
        <taxon>Hexapoda</taxon>
        <taxon>Insecta</taxon>
        <taxon>Pterygota</taxon>
        <taxon>Neoptera</taxon>
        <taxon>Endopterygota</taxon>
        <taxon>Lepidoptera</taxon>
        <taxon>Glossata</taxon>
        <taxon>Ditrysia</taxon>
        <taxon>Tineoidea</taxon>
        <taxon>Psychidae</taxon>
        <taxon>Oiketicinae</taxon>
        <taxon>Eumeta</taxon>
    </lineage>
</organism>
<comment type="caution">
    <text evidence="2">The sequence shown here is derived from an EMBL/GenBank/DDBJ whole genome shotgun (WGS) entry which is preliminary data.</text>
</comment>
<feature type="compositionally biased region" description="Polar residues" evidence="1">
    <location>
        <begin position="1"/>
        <end position="22"/>
    </location>
</feature>
<evidence type="ECO:0000313" key="2">
    <source>
        <dbReference type="EMBL" id="GBP10680.1"/>
    </source>
</evidence>
<evidence type="ECO:0000313" key="3">
    <source>
        <dbReference type="Proteomes" id="UP000299102"/>
    </source>
</evidence>
<proteinExistence type="predicted"/>
<feature type="region of interest" description="Disordered" evidence="1">
    <location>
        <begin position="1"/>
        <end position="37"/>
    </location>
</feature>
<reference evidence="2 3" key="1">
    <citation type="journal article" date="2019" name="Commun. Biol.">
        <title>The bagworm genome reveals a unique fibroin gene that provides high tensile strength.</title>
        <authorList>
            <person name="Kono N."/>
            <person name="Nakamura H."/>
            <person name="Ohtoshi R."/>
            <person name="Tomita M."/>
            <person name="Numata K."/>
            <person name="Arakawa K."/>
        </authorList>
    </citation>
    <scope>NUCLEOTIDE SEQUENCE [LARGE SCALE GENOMIC DNA]</scope>
</reference>
<evidence type="ECO:0000256" key="1">
    <source>
        <dbReference type="SAM" id="MobiDB-lite"/>
    </source>
</evidence>
<keyword evidence="3" id="KW-1185">Reference proteome</keyword>
<gene>
    <name evidence="2" type="ORF">EVAR_6247_1</name>
</gene>
<dbReference type="AlphaFoldDB" id="A0A4C1TAT3"/>
<dbReference type="EMBL" id="BGZK01000042">
    <property type="protein sequence ID" value="GBP10680.1"/>
    <property type="molecule type" value="Genomic_DNA"/>
</dbReference>
<accession>A0A4C1TAT3</accession>
<sequence>MYANSRPSTMVFSLPSNTQTVSPRGAHSRPAETASGRERVGVRFANPFVPAYDELENKLIAKASRHSFEAESERARTGVRNVEYKILDVYITSILGNSNL</sequence>
<name>A0A4C1TAT3_EUMVA</name>